<keyword evidence="2" id="KW-1133">Transmembrane helix</keyword>
<protein>
    <submittedName>
        <fullName evidence="3">Septum formation initiator family protein</fullName>
    </submittedName>
</protein>
<organism evidence="3 4">
    <name type="scientific">Adlercreutzia wanghongyangiae</name>
    <dbReference type="NCBI Taxonomy" id="3111451"/>
    <lineage>
        <taxon>Bacteria</taxon>
        <taxon>Bacillati</taxon>
        <taxon>Actinomycetota</taxon>
        <taxon>Coriobacteriia</taxon>
        <taxon>Eggerthellales</taxon>
        <taxon>Eggerthellaceae</taxon>
        <taxon>Adlercreutzia</taxon>
    </lineage>
</organism>
<feature type="compositionally biased region" description="Low complexity" evidence="1">
    <location>
        <begin position="15"/>
        <end position="27"/>
    </location>
</feature>
<name>A0ABU6IJT8_9ACTN</name>
<comment type="caution">
    <text evidence="3">The sequence shown here is derived from an EMBL/GenBank/DDBJ whole genome shotgun (WGS) entry which is preliminary data.</text>
</comment>
<gene>
    <name evidence="3" type="ORF">VIN30_09760</name>
</gene>
<feature type="compositionally biased region" description="Acidic residues" evidence="1">
    <location>
        <begin position="102"/>
        <end position="113"/>
    </location>
</feature>
<dbReference type="InterPro" id="IPR007060">
    <property type="entry name" value="FtsL/DivIC"/>
</dbReference>
<dbReference type="RefSeq" id="WP_338211216.1">
    <property type="nucleotide sequence ID" value="NZ_JAYMFF010000020.1"/>
</dbReference>
<dbReference type="EMBL" id="JAYMFF010000020">
    <property type="protein sequence ID" value="MEC4176730.1"/>
    <property type="molecule type" value="Genomic_DNA"/>
</dbReference>
<evidence type="ECO:0000256" key="2">
    <source>
        <dbReference type="SAM" id="Phobius"/>
    </source>
</evidence>
<feature type="compositionally biased region" description="Basic and acidic residues" evidence="1">
    <location>
        <begin position="131"/>
        <end position="143"/>
    </location>
</feature>
<reference evidence="3 4" key="1">
    <citation type="submission" date="2024-01" db="EMBL/GenBank/DDBJ databases">
        <title>novel species in genus Adlercreutzia.</title>
        <authorList>
            <person name="Liu X."/>
        </authorList>
    </citation>
    <scope>NUCLEOTIDE SEQUENCE [LARGE SCALE GENOMIC DNA]</scope>
    <source>
        <strain evidence="3 4">R7</strain>
    </source>
</reference>
<feature type="region of interest" description="Disordered" evidence="1">
    <location>
        <begin position="1"/>
        <end position="79"/>
    </location>
</feature>
<proteinExistence type="predicted"/>
<keyword evidence="2" id="KW-0472">Membrane</keyword>
<evidence type="ECO:0000313" key="3">
    <source>
        <dbReference type="EMBL" id="MEC4176730.1"/>
    </source>
</evidence>
<feature type="region of interest" description="Disordered" evidence="1">
    <location>
        <begin position="101"/>
        <end position="143"/>
    </location>
</feature>
<keyword evidence="2" id="KW-0812">Transmembrane</keyword>
<sequence>MPRQANIVSFDAARRAATGTRAPRRSGSGAGRVLIGGDQSAIADELPMFSVRRPQPPASAASRRPAAPARKPSWYDGGSASRWDDEAVFARHAAPRISRFADEEDAAANDEELERALERRGGSPWSRMRSRSAEKRRERTKERADRAYFRQYEAGKGADAPAGGPRAAVYKGEMGSTHKRSSRMQQQAAAGVVQGGKKVRGSGEKTPLLARGVFMGFAATMLCVAFGVAFLYGPAQQLYVDIRERDRLTAEYEAVVERNNAIGAEVSALQTEAGIEDVARTQFGWVREGEHAVSVSGLTAKKESSFRGNILSEDIELPDTWYSGVLDPFFGVS</sequence>
<feature type="compositionally biased region" description="Low complexity" evidence="1">
    <location>
        <begin position="58"/>
        <end position="72"/>
    </location>
</feature>
<dbReference type="Proteomes" id="UP001349994">
    <property type="component" value="Unassembled WGS sequence"/>
</dbReference>
<evidence type="ECO:0000256" key="1">
    <source>
        <dbReference type="SAM" id="MobiDB-lite"/>
    </source>
</evidence>
<dbReference type="Pfam" id="PF04977">
    <property type="entry name" value="DivIC"/>
    <property type="match status" value="1"/>
</dbReference>
<evidence type="ECO:0000313" key="4">
    <source>
        <dbReference type="Proteomes" id="UP001349994"/>
    </source>
</evidence>
<accession>A0ABU6IJT8</accession>
<feature type="transmembrane region" description="Helical" evidence="2">
    <location>
        <begin position="208"/>
        <end position="232"/>
    </location>
</feature>
<keyword evidence="4" id="KW-1185">Reference proteome</keyword>